<evidence type="ECO:0000313" key="5">
    <source>
        <dbReference type="Proteomes" id="UP001199355"/>
    </source>
</evidence>
<dbReference type="InterPro" id="IPR036010">
    <property type="entry name" value="2Fe-2S_ferredoxin-like_sf"/>
</dbReference>
<keyword evidence="5" id="KW-1185">Reference proteome</keyword>
<dbReference type="EMBL" id="JAJEQF010000075">
    <property type="protein sequence ID" value="MCC2169237.1"/>
    <property type="molecule type" value="Genomic_DNA"/>
</dbReference>
<dbReference type="PANTHER" id="PTHR42895:SF1">
    <property type="entry name" value="IRON-SULFUR CLUSTER PROTEIN"/>
    <property type="match status" value="1"/>
</dbReference>
<dbReference type="AlphaFoldDB" id="A0AAE3DPD3"/>
<feature type="region of interest" description="Disordered" evidence="1">
    <location>
        <begin position="114"/>
        <end position="133"/>
    </location>
</feature>
<evidence type="ECO:0000313" key="4">
    <source>
        <dbReference type="EMBL" id="MCC2169237.1"/>
    </source>
</evidence>
<name>A0AAE3DPD3_9FIRM</name>
<dbReference type="RefSeq" id="WP_308729202.1">
    <property type="nucleotide sequence ID" value="NZ_JAJEQF010000075.1"/>
</dbReference>
<dbReference type="Gene3D" id="3.10.20.30">
    <property type="match status" value="1"/>
</dbReference>
<feature type="domain" description="RACo C-terminal" evidence="2">
    <location>
        <begin position="341"/>
        <end position="566"/>
    </location>
</feature>
<dbReference type="Gene3D" id="3.30.420.480">
    <property type="entry name" value="Domain of unknown function (DUF4445)"/>
    <property type="match status" value="1"/>
</dbReference>
<dbReference type="InterPro" id="IPR027980">
    <property type="entry name" value="RACo_C"/>
</dbReference>
<dbReference type="SUPFAM" id="SSF54292">
    <property type="entry name" value="2Fe-2S ferredoxin-like"/>
    <property type="match status" value="1"/>
</dbReference>
<dbReference type="InterPro" id="IPR052911">
    <property type="entry name" value="Corrinoid_activation_enz"/>
</dbReference>
<organism evidence="4 5">
    <name type="scientific">Gallintestinimicrobium propionicum</name>
    <dbReference type="NCBI Taxonomy" id="2981770"/>
    <lineage>
        <taxon>Bacteria</taxon>
        <taxon>Bacillati</taxon>
        <taxon>Bacillota</taxon>
        <taxon>Clostridia</taxon>
        <taxon>Lachnospirales</taxon>
        <taxon>Lachnospiraceae</taxon>
        <taxon>Gallintestinimicrobium</taxon>
    </lineage>
</organism>
<dbReference type="PANTHER" id="PTHR42895">
    <property type="entry name" value="IRON-SULFUR CLUSTER-BINDING PROTEIN-RELATED"/>
    <property type="match status" value="1"/>
</dbReference>
<dbReference type="Proteomes" id="UP001199355">
    <property type="component" value="Unassembled WGS sequence"/>
</dbReference>
<dbReference type="InterPro" id="IPR042259">
    <property type="entry name" value="Raco-like_middle_sf"/>
</dbReference>
<sequence length="568" mass="59698">MTDNSEKIRFWINGEALFTELGTTVSSLLKKSHGVEMPCGGRHACGKCMVYAEGSFAAPSETEQKLLGAERLAQGIRLACFLEAVPDGKIDVLRQEADGDETICVSTPSAPPVANAAGMSPAQPSERASAAPSAEAAPGARLYRHLGAAVDIGTTTIAAVLYREGRAVGTMGAWNPQSVFGADVISRMEASLEGKADKLAAIVREAVSCLLTELAEHAGESAEAIETVIITGNTSMLYFLTQKDPRCLSRAPFEADELFGWWTTGEALDLSCRKADVYLPRCMSAFVGADITTAILGSGLTETDRILSADGSHKEAAAAIDTNVSCGEMDGVSAARGGRPRLMVDVGTNGEIVLFHKEHLICCATAAGPAFEGAGLSCGMRGVAGAIDHVNWENGSWKVHVIGDREASTAEGICGSGVIDGVAGLLESGLLEDTGYLEEDVCFAGNVGLTAEDIREVQLAKGAIRAGMETLLAEEKIDAAGLEGLYVAGGFGSYMSAKSAERIGLFPKIDLSRIKICGNAALAGAVRILHDRGMEKEATALAERAKTINLGSSAKFQEFYMEYMMFDE</sequence>
<evidence type="ECO:0000259" key="3">
    <source>
        <dbReference type="Pfam" id="PF17651"/>
    </source>
</evidence>
<feature type="compositionally biased region" description="Low complexity" evidence="1">
    <location>
        <begin position="120"/>
        <end position="133"/>
    </location>
</feature>
<accession>A0AAE3DPD3</accession>
<gene>
    <name evidence="4" type="ORF">LKD45_16385</name>
</gene>
<protein>
    <submittedName>
        <fullName evidence="4">ASKHA domain-containing protein</fullName>
    </submittedName>
</protein>
<reference evidence="4 5" key="1">
    <citation type="submission" date="2021-10" db="EMBL/GenBank/DDBJ databases">
        <title>Anaerobic single-cell dispensing facilitates the cultivation of human gut bacteria.</title>
        <authorList>
            <person name="Afrizal A."/>
        </authorList>
    </citation>
    <scope>NUCLEOTIDE SEQUENCE [LARGE SCALE GENOMIC DNA]</scope>
    <source>
        <strain evidence="4 5">CLA-AA-H244</strain>
    </source>
</reference>
<evidence type="ECO:0000259" key="2">
    <source>
        <dbReference type="Pfam" id="PF14574"/>
    </source>
</evidence>
<comment type="caution">
    <text evidence="4">The sequence shown here is derived from an EMBL/GenBank/DDBJ whole genome shotgun (WGS) entry which is preliminary data.</text>
</comment>
<dbReference type="InterPro" id="IPR041414">
    <property type="entry name" value="Raco-like_middle"/>
</dbReference>
<dbReference type="Pfam" id="PF14574">
    <property type="entry name" value="RACo_C_ter"/>
    <property type="match status" value="1"/>
</dbReference>
<proteinExistence type="predicted"/>
<feature type="domain" description="RACo-like middle region" evidence="3">
    <location>
        <begin position="146"/>
        <end position="302"/>
    </location>
</feature>
<dbReference type="GO" id="GO:0051536">
    <property type="term" value="F:iron-sulfur cluster binding"/>
    <property type="evidence" value="ECO:0007669"/>
    <property type="project" value="InterPro"/>
</dbReference>
<dbReference type="InterPro" id="IPR012675">
    <property type="entry name" value="Beta-grasp_dom_sf"/>
</dbReference>
<evidence type="ECO:0000256" key="1">
    <source>
        <dbReference type="SAM" id="MobiDB-lite"/>
    </source>
</evidence>
<dbReference type="Pfam" id="PF17651">
    <property type="entry name" value="Raco_middle"/>
    <property type="match status" value="1"/>
</dbReference>